<dbReference type="EC" id="1.14.11.47" evidence="7"/>
<dbReference type="SMART" id="SM00558">
    <property type="entry name" value="JmjC"/>
    <property type="match status" value="1"/>
</dbReference>
<dbReference type="GO" id="GO:0016491">
    <property type="term" value="F:oxidoreductase activity"/>
    <property type="evidence" value="ECO:0007669"/>
    <property type="project" value="UniProtKB-KW"/>
</dbReference>
<evidence type="ECO:0000313" key="8">
    <source>
        <dbReference type="Proteomes" id="UP001595897"/>
    </source>
</evidence>
<comment type="caution">
    <text evidence="7">The sequence shown here is derived from an EMBL/GenBank/DDBJ whole genome shotgun (WGS) entry which is preliminary data.</text>
</comment>
<evidence type="ECO:0000256" key="5">
    <source>
        <dbReference type="ARBA" id="ARBA00023004"/>
    </source>
</evidence>
<feature type="domain" description="JmjC" evidence="6">
    <location>
        <begin position="85"/>
        <end position="225"/>
    </location>
</feature>
<evidence type="ECO:0000256" key="3">
    <source>
        <dbReference type="ARBA" id="ARBA00022964"/>
    </source>
</evidence>
<dbReference type="Pfam" id="PF08007">
    <property type="entry name" value="JmjC_2"/>
    <property type="match status" value="1"/>
</dbReference>
<evidence type="ECO:0000256" key="2">
    <source>
        <dbReference type="ARBA" id="ARBA00022723"/>
    </source>
</evidence>
<keyword evidence="3" id="KW-0223">Dioxygenase</keyword>
<dbReference type="InterPro" id="IPR003347">
    <property type="entry name" value="JmjC_dom"/>
</dbReference>
<protein>
    <submittedName>
        <fullName evidence="7">Cupin domain-containing protein</fullName>
        <ecNumber evidence="7">1.14.11.47</ecNumber>
    </submittedName>
</protein>
<dbReference type="InterPro" id="IPR046799">
    <property type="entry name" value="ROXA-like_wH"/>
</dbReference>
<evidence type="ECO:0000256" key="1">
    <source>
        <dbReference type="ARBA" id="ARBA00001954"/>
    </source>
</evidence>
<dbReference type="PROSITE" id="PS51184">
    <property type="entry name" value="JMJC"/>
    <property type="match status" value="1"/>
</dbReference>
<dbReference type="PANTHER" id="PTHR13096:SF8">
    <property type="entry name" value="RIBOSOMAL OXYGENASE 1"/>
    <property type="match status" value="1"/>
</dbReference>
<name>A0ABV9LZH2_9ALTE</name>
<keyword evidence="5" id="KW-0408">Iron</keyword>
<accession>A0ABV9LZH2</accession>
<dbReference type="SUPFAM" id="SSF51197">
    <property type="entry name" value="Clavaminate synthase-like"/>
    <property type="match status" value="1"/>
</dbReference>
<dbReference type="RefSeq" id="WP_382409515.1">
    <property type="nucleotide sequence ID" value="NZ_JBHSGU010000005.1"/>
</dbReference>
<gene>
    <name evidence="7" type="ORF">ACFO4O_13865</name>
</gene>
<dbReference type="PANTHER" id="PTHR13096">
    <property type="entry name" value="MINA53 MYC INDUCED NUCLEAR ANTIGEN"/>
    <property type="match status" value="1"/>
</dbReference>
<dbReference type="Pfam" id="PF20514">
    <property type="entry name" value="WHD_ROXA"/>
    <property type="match status" value="1"/>
</dbReference>
<dbReference type="EMBL" id="JBHSGU010000005">
    <property type="protein sequence ID" value="MFC4701255.1"/>
    <property type="molecule type" value="Genomic_DNA"/>
</dbReference>
<sequence length="394" mass="43917">MNKAPSALHMQGFDIDYFVQHFWQKKPCVIKGFFDDFTDPLDEHELAGLAQEDSVDSRLISFNDNAWQVTQGPIDDFAPLCVGAWSLLVQGVDRYMPEVGALSDKVKRLGHWRMDDVMVSFSSPGAGVGPHIDQYDVFIVQGKGSRRWQVGLPNAHENLTPHPLLKQISEFTPTIDEVLEPGDAVYIPPKHPHNGVALTECLNYSIGFRAPTNLELLHGLLDEGEDLQLVQRRYEDPDNSQYRDAHMPPAQVSQHELARLKALIAELLNTPEADQALMRFISAQSLPDMKPDEEYTIEEVLDACRQGLVIKLLPGVKAVYSHVSESPNEPFVFYVDAQPFSTTAENQALMLALIHTGELSISADVNYGRDNKTQTAFAALVSQLVNAGFVYFDA</sequence>
<organism evidence="7 8">
    <name type="scientific">Glaciecola siphonariae</name>
    <dbReference type="NCBI Taxonomy" id="521012"/>
    <lineage>
        <taxon>Bacteria</taxon>
        <taxon>Pseudomonadati</taxon>
        <taxon>Pseudomonadota</taxon>
        <taxon>Gammaproteobacteria</taxon>
        <taxon>Alteromonadales</taxon>
        <taxon>Alteromonadaceae</taxon>
        <taxon>Glaciecola</taxon>
    </lineage>
</organism>
<dbReference type="Proteomes" id="UP001595897">
    <property type="component" value="Unassembled WGS sequence"/>
</dbReference>
<keyword evidence="2" id="KW-0479">Metal-binding</keyword>
<proteinExistence type="predicted"/>
<evidence type="ECO:0000313" key="7">
    <source>
        <dbReference type="EMBL" id="MFC4701255.1"/>
    </source>
</evidence>
<dbReference type="Gene3D" id="3.40.366.30">
    <property type="entry name" value="50S ribosomal protein L16 arginine hydroxylase, Chain A, Domain 2"/>
    <property type="match status" value="1"/>
</dbReference>
<keyword evidence="4 7" id="KW-0560">Oxidoreductase</keyword>
<reference evidence="8" key="1">
    <citation type="journal article" date="2019" name="Int. J. Syst. Evol. Microbiol.">
        <title>The Global Catalogue of Microorganisms (GCM) 10K type strain sequencing project: providing services to taxonomists for standard genome sequencing and annotation.</title>
        <authorList>
            <consortium name="The Broad Institute Genomics Platform"/>
            <consortium name="The Broad Institute Genome Sequencing Center for Infectious Disease"/>
            <person name="Wu L."/>
            <person name="Ma J."/>
        </authorList>
    </citation>
    <scope>NUCLEOTIDE SEQUENCE [LARGE SCALE GENOMIC DNA]</scope>
    <source>
        <strain evidence="8">KACC 12507</strain>
    </source>
</reference>
<dbReference type="Gene3D" id="2.60.120.650">
    <property type="entry name" value="Cupin"/>
    <property type="match status" value="1"/>
</dbReference>
<keyword evidence="8" id="KW-1185">Reference proteome</keyword>
<evidence type="ECO:0000259" key="6">
    <source>
        <dbReference type="PROSITE" id="PS51184"/>
    </source>
</evidence>
<dbReference type="InterPro" id="IPR039994">
    <property type="entry name" value="NO66-like"/>
</dbReference>
<comment type="cofactor">
    <cofactor evidence="1">
        <name>Fe(2+)</name>
        <dbReference type="ChEBI" id="CHEBI:29033"/>
    </cofactor>
</comment>
<evidence type="ECO:0000256" key="4">
    <source>
        <dbReference type="ARBA" id="ARBA00023002"/>
    </source>
</evidence>